<keyword evidence="9" id="KW-0675">Receptor</keyword>
<sequence length="254" mass="28077">MLVSLQVMNAVEQDYRLPPPMDCPAVLHQLMLECWLKERNMRPRFGQIVSTLDKLLRNAASLKVLTSAHSGAVNCAAVGAWRHLTYTEHRGLSSSQAAAQAHQGVYFVASLTREREEMLKESNDFNYWADELFNAPAVEGREAVTAHADGRLISVGSAGRCLATRGRAKAEENQWSQVCKTPSCGKLCHARWRTVSVSRAAFVSGSSALELGNPSMGSMEFCLMFSPVCWTALQLYMHAMFRSQNHDSPTQAVV</sequence>
<dbReference type="PANTHER" id="PTHR46877:SF6">
    <property type="entry name" value="EPHRIN TYPE-B RECEPTOR 3"/>
    <property type="match status" value="1"/>
</dbReference>
<evidence type="ECO:0000259" key="10">
    <source>
        <dbReference type="Pfam" id="PF07714"/>
    </source>
</evidence>
<evidence type="ECO:0000256" key="7">
    <source>
        <dbReference type="ARBA" id="ARBA00022902"/>
    </source>
</evidence>
<dbReference type="InterPro" id="IPR050449">
    <property type="entry name" value="Ephrin_rcpt_TKs"/>
</dbReference>
<evidence type="ECO:0000256" key="8">
    <source>
        <dbReference type="ARBA" id="ARBA00023136"/>
    </source>
</evidence>
<dbReference type="InterPro" id="IPR011009">
    <property type="entry name" value="Kinase-like_dom_sf"/>
</dbReference>
<comment type="caution">
    <text evidence="11">The sequence shown here is derived from an EMBL/GenBank/DDBJ whole genome shotgun (WGS) entry which is preliminary data.</text>
</comment>
<evidence type="ECO:0000256" key="2">
    <source>
        <dbReference type="ARBA" id="ARBA00022473"/>
    </source>
</evidence>
<dbReference type="Gene3D" id="1.10.510.10">
    <property type="entry name" value="Transferase(Phosphotransferase) domain 1"/>
    <property type="match status" value="1"/>
</dbReference>
<dbReference type="STRING" id="623744.A0A553R0R7"/>
<keyword evidence="6" id="KW-0067">ATP-binding</keyword>
<dbReference type="Proteomes" id="UP000316079">
    <property type="component" value="Unassembled WGS sequence"/>
</dbReference>
<evidence type="ECO:0000256" key="9">
    <source>
        <dbReference type="ARBA" id="ARBA00023170"/>
    </source>
</evidence>
<keyword evidence="5" id="KW-0547">Nucleotide-binding</keyword>
<keyword evidence="4" id="KW-0597">Phosphoprotein</keyword>
<keyword evidence="8" id="KW-0472">Membrane</keyword>
<protein>
    <recommendedName>
        <fullName evidence="10">Serine-threonine/tyrosine-protein kinase catalytic domain-containing protein</fullName>
    </recommendedName>
</protein>
<dbReference type="GO" id="GO:0005886">
    <property type="term" value="C:plasma membrane"/>
    <property type="evidence" value="ECO:0007669"/>
    <property type="project" value="UniProtKB-SubCell"/>
</dbReference>
<keyword evidence="12" id="KW-1185">Reference proteome</keyword>
<keyword evidence="2" id="KW-0217">Developmental protein</keyword>
<dbReference type="InterPro" id="IPR001245">
    <property type="entry name" value="Ser-Thr/Tyr_kinase_cat_dom"/>
</dbReference>
<dbReference type="GO" id="GO:0007411">
    <property type="term" value="P:axon guidance"/>
    <property type="evidence" value="ECO:0007669"/>
    <property type="project" value="TreeGrafter"/>
</dbReference>
<dbReference type="EMBL" id="SRMA01025348">
    <property type="protein sequence ID" value="TRY95779.1"/>
    <property type="molecule type" value="Genomic_DNA"/>
</dbReference>
<evidence type="ECO:0000256" key="3">
    <source>
        <dbReference type="ARBA" id="ARBA00022475"/>
    </source>
</evidence>
<dbReference type="AlphaFoldDB" id="A0A553R0R7"/>
<reference evidence="11 12" key="1">
    <citation type="journal article" date="2019" name="Sci. Data">
        <title>Hybrid genome assembly and annotation of Danionella translucida.</title>
        <authorList>
            <person name="Kadobianskyi M."/>
            <person name="Schulze L."/>
            <person name="Schuelke M."/>
            <person name="Judkewitz B."/>
        </authorList>
    </citation>
    <scope>NUCLEOTIDE SEQUENCE [LARGE SCALE GENOMIC DNA]</scope>
    <source>
        <strain evidence="11 12">Bolton</strain>
    </source>
</reference>
<evidence type="ECO:0000313" key="11">
    <source>
        <dbReference type="EMBL" id="TRY95779.1"/>
    </source>
</evidence>
<comment type="subcellular location">
    <subcellularLocation>
        <location evidence="1">Cell membrane</location>
        <topology evidence="1">Single-pass type I membrane protein</topology>
    </subcellularLocation>
</comment>
<organism evidence="11 12">
    <name type="scientific">Danionella cerebrum</name>
    <dbReference type="NCBI Taxonomy" id="2873325"/>
    <lineage>
        <taxon>Eukaryota</taxon>
        <taxon>Metazoa</taxon>
        <taxon>Chordata</taxon>
        <taxon>Craniata</taxon>
        <taxon>Vertebrata</taxon>
        <taxon>Euteleostomi</taxon>
        <taxon>Actinopterygii</taxon>
        <taxon>Neopterygii</taxon>
        <taxon>Teleostei</taxon>
        <taxon>Ostariophysi</taxon>
        <taxon>Cypriniformes</taxon>
        <taxon>Danionidae</taxon>
        <taxon>Danioninae</taxon>
        <taxon>Danionella</taxon>
    </lineage>
</organism>
<accession>A0A553R0R7</accession>
<proteinExistence type="predicted"/>
<name>A0A553R0R7_9TELE</name>
<evidence type="ECO:0000256" key="1">
    <source>
        <dbReference type="ARBA" id="ARBA00004251"/>
    </source>
</evidence>
<dbReference type="PANTHER" id="PTHR46877">
    <property type="entry name" value="EPH RECEPTOR A5"/>
    <property type="match status" value="1"/>
</dbReference>
<dbReference type="GO" id="GO:0030425">
    <property type="term" value="C:dendrite"/>
    <property type="evidence" value="ECO:0007669"/>
    <property type="project" value="TreeGrafter"/>
</dbReference>
<evidence type="ECO:0000256" key="4">
    <source>
        <dbReference type="ARBA" id="ARBA00022553"/>
    </source>
</evidence>
<keyword evidence="3" id="KW-1003">Cell membrane</keyword>
<evidence type="ECO:0000256" key="6">
    <source>
        <dbReference type="ARBA" id="ARBA00022840"/>
    </source>
</evidence>
<gene>
    <name evidence="11" type="ORF">DNTS_015776</name>
</gene>
<dbReference type="OrthoDB" id="4062651at2759"/>
<evidence type="ECO:0000313" key="12">
    <source>
        <dbReference type="Proteomes" id="UP000316079"/>
    </source>
</evidence>
<dbReference type="GO" id="GO:0005524">
    <property type="term" value="F:ATP binding"/>
    <property type="evidence" value="ECO:0007669"/>
    <property type="project" value="UniProtKB-KW"/>
</dbReference>
<keyword evidence="7" id="KW-0524">Neurogenesis</keyword>
<evidence type="ECO:0000256" key="5">
    <source>
        <dbReference type="ARBA" id="ARBA00022741"/>
    </source>
</evidence>
<feature type="domain" description="Serine-threonine/tyrosine-protein kinase catalytic" evidence="10">
    <location>
        <begin position="6"/>
        <end position="52"/>
    </location>
</feature>
<dbReference type="Pfam" id="PF07714">
    <property type="entry name" value="PK_Tyr_Ser-Thr"/>
    <property type="match status" value="1"/>
</dbReference>
<dbReference type="SUPFAM" id="SSF56112">
    <property type="entry name" value="Protein kinase-like (PK-like)"/>
    <property type="match status" value="1"/>
</dbReference>
<dbReference type="GO" id="GO:0005005">
    <property type="term" value="F:transmembrane-ephrin receptor activity"/>
    <property type="evidence" value="ECO:0007669"/>
    <property type="project" value="TreeGrafter"/>
</dbReference>